<evidence type="ECO:0000313" key="2">
    <source>
        <dbReference type="EMBL" id="MBW61944.1"/>
    </source>
</evidence>
<reference evidence="2" key="1">
    <citation type="submission" date="2018-01" db="EMBL/GenBank/DDBJ databases">
        <title>An insight into the sialome of Amazonian anophelines.</title>
        <authorList>
            <person name="Ribeiro J.M."/>
            <person name="Scarpassa V."/>
            <person name="Calvo E."/>
        </authorList>
    </citation>
    <scope>NUCLEOTIDE SEQUENCE</scope>
    <source>
        <tissue evidence="2">Salivary glands</tissue>
    </source>
</reference>
<feature type="chain" id="PRO_5014811562" evidence="1">
    <location>
        <begin position="23"/>
        <end position="94"/>
    </location>
</feature>
<feature type="signal peptide" evidence="1">
    <location>
        <begin position="1"/>
        <end position="22"/>
    </location>
</feature>
<protein>
    <submittedName>
        <fullName evidence="2">Putative secreted protein</fullName>
    </submittedName>
</protein>
<dbReference type="AlphaFoldDB" id="A0A2M4C9F6"/>
<evidence type="ECO:0000256" key="1">
    <source>
        <dbReference type="SAM" id="SignalP"/>
    </source>
</evidence>
<sequence length="94" mass="11182">MHSFSAQRRIGFLFLIIRKLMSHQTGVFPVYAAKGTFPMTRSGIRRWISCFLIYFKHFKLKLLSHSRSIIIHLLQRLIFIPARFFGVKRPLFIE</sequence>
<keyword evidence="1" id="KW-0732">Signal</keyword>
<accession>A0A2M4C9F6</accession>
<name>A0A2M4C9F6_9DIPT</name>
<organism evidence="2">
    <name type="scientific">Anopheles marajoara</name>
    <dbReference type="NCBI Taxonomy" id="58244"/>
    <lineage>
        <taxon>Eukaryota</taxon>
        <taxon>Metazoa</taxon>
        <taxon>Ecdysozoa</taxon>
        <taxon>Arthropoda</taxon>
        <taxon>Hexapoda</taxon>
        <taxon>Insecta</taxon>
        <taxon>Pterygota</taxon>
        <taxon>Neoptera</taxon>
        <taxon>Endopterygota</taxon>
        <taxon>Diptera</taxon>
        <taxon>Nematocera</taxon>
        <taxon>Culicoidea</taxon>
        <taxon>Culicidae</taxon>
        <taxon>Anophelinae</taxon>
        <taxon>Anopheles</taxon>
    </lineage>
</organism>
<dbReference type="EMBL" id="GGFJ01012803">
    <property type="protein sequence ID" value="MBW61944.1"/>
    <property type="molecule type" value="Transcribed_RNA"/>
</dbReference>
<proteinExistence type="predicted"/>